<protein>
    <submittedName>
        <fullName evidence="2">DUF3157 family protein</fullName>
    </submittedName>
</protein>
<evidence type="ECO:0000256" key="1">
    <source>
        <dbReference type="SAM" id="SignalP"/>
    </source>
</evidence>
<name>A0ABV7C8S7_9VIBR</name>
<sequence>MKRLWVFCLSLSSGLAGATQMVTLQDGRKVQLNSDFTWQYVQQQTDSAMQASPTQPADLAAPIIAHKMERALITVDKPTPLMQLSRSDIDVVLGATTYQDGNLSIPTALTNQGQQSAIEVTLQWQIRNQQDAVIRSGKQVIWQSIKRMGSTYLRPATSQAGKTLHIDVAANQYHTFAAEISHIELR</sequence>
<dbReference type="RefSeq" id="WP_123015054.1">
    <property type="nucleotide sequence ID" value="NZ_AP024911.1"/>
</dbReference>
<reference evidence="3" key="1">
    <citation type="journal article" date="2019" name="Int. J. Syst. Evol. Microbiol.">
        <title>The Global Catalogue of Microorganisms (GCM) 10K type strain sequencing project: providing services to taxonomists for standard genome sequencing and annotation.</title>
        <authorList>
            <consortium name="The Broad Institute Genomics Platform"/>
            <consortium name="The Broad Institute Genome Sequencing Center for Infectious Disease"/>
            <person name="Wu L."/>
            <person name="Ma J."/>
        </authorList>
    </citation>
    <scope>NUCLEOTIDE SEQUENCE [LARGE SCALE GENOMIC DNA]</scope>
    <source>
        <strain evidence="3">KCTC 62784</strain>
    </source>
</reference>
<proteinExistence type="predicted"/>
<feature type="chain" id="PRO_5046319794" evidence="1">
    <location>
        <begin position="19"/>
        <end position="186"/>
    </location>
</feature>
<dbReference type="EMBL" id="JBHRSE010000055">
    <property type="protein sequence ID" value="MFC3023799.1"/>
    <property type="molecule type" value="Genomic_DNA"/>
</dbReference>
<dbReference type="InterPro" id="IPR021501">
    <property type="entry name" value="DUF3157"/>
</dbReference>
<comment type="caution">
    <text evidence="2">The sequence shown here is derived from an EMBL/GenBank/DDBJ whole genome shotgun (WGS) entry which is preliminary data.</text>
</comment>
<feature type="signal peptide" evidence="1">
    <location>
        <begin position="1"/>
        <end position="18"/>
    </location>
</feature>
<dbReference type="Proteomes" id="UP001595384">
    <property type="component" value="Unassembled WGS sequence"/>
</dbReference>
<dbReference type="Pfam" id="PF11355">
    <property type="entry name" value="DUF3157"/>
    <property type="match status" value="1"/>
</dbReference>
<evidence type="ECO:0000313" key="2">
    <source>
        <dbReference type="EMBL" id="MFC3023799.1"/>
    </source>
</evidence>
<accession>A0ABV7C8S7</accession>
<gene>
    <name evidence="2" type="ORF">ACFODT_08170</name>
</gene>
<keyword evidence="3" id="KW-1185">Reference proteome</keyword>
<evidence type="ECO:0000313" key="3">
    <source>
        <dbReference type="Proteomes" id="UP001595384"/>
    </source>
</evidence>
<organism evidence="2 3">
    <name type="scientific">Vibrio zhugei</name>
    <dbReference type="NCBI Taxonomy" id="2479546"/>
    <lineage>
        <taxon>Bacteria</taxon>
        <taxon>Pseudomonadati</taxon>
        <taxon>Pseudomonadota</taxon>
        <taxon>Gammaproteobacteria</taxon>
        <taxon>Vibrionales</taxon>
        <taxon>Vibrionaceae</taxon>
        <taxon>Vibrio</taxon>
    </lineage>
</organism>
<keyword evidence="1" id="KW-0732">Signal</keyword>